<feature type="binding site" evidence="7 9">
    <location>
        <position position="180"/>
    </location>
    <ligand>
        <name>substrate</name>
    </ligand>
</feature>
<comment type="caution">
    <text evidence="12">The sequence shown here is derived from an EMBL/GenBank/DDBJ whole genome shotgun (WGS) entry which is preliminary data.</text>
</comment>
<keyword evidence="5 7" id="KW-0456">Lyase</keyword>
<organism evidence="12 13">
    <name type="scientific">Wenxinia marina DSM 24838</name>
    <dbReference type="NCBI Taxonomy" id="1123501"/>
    <lineage>
        <taxon>Bacteria</taxon>
        <taxon>Pseudomonadati</taxon>
        <taxon>Pseudomonadota</taxon>
        <taxon>Alphaproteobacteria</taxon>
        <taxon>Rhodobacterales</taxon>
        <taxon>Roseobacteraceae</taxon>
        <taxon>Wenxinia</taxon>
    </lineage>
</organism>
<dbReference type="eggNOG" id="COG0284">
    <property type="taxonomic scope" value="Bacteria"/>
</dbReference>
<keyword evidence="13" id="KW-1185">Reference proteome</keyword>
<comment type="function">
    <text evidence="1 7">Catalyzes the decarboxylation of orotidine 5'-monophosphate (OMP) to uridine 5'-monophosphate (UMP).</text>
</comment>
<dbReference type="PATRIC" id="fig|1123501.6.peg.189"/>
<dbReference type="Gene3D" id="3.20.20.70">
    <property type="entry name" value="Aldolase class I"/>
    <property type="match status" value="1"/>
</dbReference>
<evidence type="ECO:0000256" key="4">
    <source>
        <dbReference type="ARBA" id="ARBA00022975"/>
    </source>
</evidence>
<proteinExistence type="inferred from homology"/>
<dbReference type="GO" id="GO:0004590">
    <property type="term" value="F:orotidine-5'-phosphate decarboxylase activity"/>
    <property type="evidence" value="ECO:0007669"/>
    <property type="project" value="UniProtKB-UniRule"/>
</dbReference>
<dbReference type="HAMAP" id="MF_01200_B">
    <property type="entry name" value="OMPdecase_type1_B"/>
    <property type="match status" value="1"/>
</dbReference>
<dbReference type="AlphaFoldDB" id="A0A0D0NT28"/>
<keyword evidence="3 7" id="KW-0210">Decarboxylase</keyword>
<dbReference type="STRING" id="1123501.Wenmar_00132"/>
<dbReference type="InterPro" id="IPR011060">
    <property type="entry name" value="RibuloseP-bd_barrel"/>
</dbReference>
<feature type="active site" description="Proton donor" evidence="7">
    <location>
        <position position="64"/>
    </location>
</feature>
<dbReference type="PANTHER" id="PTHR32119:SF2">
    <property type="entry name" value="OROTIDINE 5'-PHOSPHATE DECARBOXYLASE"/>
    <property type="match status" value="1"/>
</dbReference>
<gene>
    <name evidence="7" type="primary">pyrF</name>
    <name evidence="12" type="ORF">Wenmar_00132</name>
</gene>
<comment type="similarity">
    <text evidence="7">Belongs to the OMP decarboxylase family. Type 1 subfamily.</text>
</comment>
<feature type="active site" description="For OMPdecase activity" evidence="8">
    <location>
        <position position="67"/>
    </location>
</feature>
<dbReference type="RefSeq" id="WP_018303430.1">
    <property type="nucleotide sequence ID" value="NZ_KB902298.1"/>
</dbReference>
<dbReference type="OrthoDB" id="9806203at2"/>
<evidence type="ECO:0000256" key="1">
    <source>
        <dbReference type="ARBA" id="ARBA00002356"/>
    </source>
</evidence>
<evidence type="ECO:0000313" key="12">
    <source>
        <dbReference type="EMBL" id="KIQ71355.1"/>
    </source>
</evidence>
<evidence type="ECO:0000256" key="3">
    <source>
        <dbReference type="ARBA" id="ARBA00022793"/>
    </source>
</evidence>
<feature type="binding site" evidence="7 9">
    <location>
        <position position="34"/>
    </location>
    <ligand>
        <name>substrate</name>
    </ligand>
</feature>
<dbReference type="Pfam" id="PF00215">
    <property type="entry name" value="OMPdecase"/>
    <property type="match status" value="1"/>
</dbReference>
<evidence type="ECO:0000256" key="8">
    <source>
        <dbReference type="PIRSR" id="PIRSR614732-1"/>
    </source>
</evidence>
<dbReference type="InterPro" id="IPR014732">
    <property type="entry name" value="OMPdecase"/>
</dbReference>
<feature type="binding site" evidence="7 9">
    <location>
        <position position="210"/>
    </location>
    <ligand>
        <name>substrate</name>
    </ligand>
</feature>
<dbReference type="SMART" id="SM00934">
    <property type="entry name" value="OMPdecase"/>
    <property type="match status" value="1"/>
</dbReference>
<evidence type="ECO:0000259" key="11">
    <source>
        <dbReference type="SMART" id="SM00934"/>
    </source>
</evidence>
<feature type="binding site" evidence="7 9">
    <location>
        <position position="117"/>
    </location>
    <ligand>
        <name>substrate</name>
    </ligand>
</feature>
<accession>A0A0D0NT28</accession>
<dbReference type="NCBIfam" id="TIGR01740">
    <property type="entry name" value="pyrF"/>
    <property type="match status" value="1"/>
</dbReference>
<protein>
    <recommendedName>
        <fullName evidence="7">Orotidine 5'-phosphate decarboxylase</fullName>
        <ecNumber evidence="7">4.1.1.23</ecNumber>
    </recommendedName>
    <alternativeName>
        <fullName evidence="7">OMP decarboxylase</fullName>
        <shortName evidence="7">OMPDCase</shortName>
        <shortName evidence="7">OMPdecase</shortName>
    </alternativeName>
</protein>
<dbReference type="SUPFAM" id="SSF51366">
    <property type="entry name" value="Ribulose-phoshate binding barrel"/>
    <property type="match status" value="1"/>
</dbReference>
<comment type="catalytic activity">
    <reaction evidence="6 7 10">
        <text>orotidine 5'-phosphate + H(+) = UMP + CO2</text>
        <dbReference type="Rhea" id="RHEA:11596"/>
        <dbReference type="ChEBI" id="CHEBI:15378"/>
        <dbReference type="ChEBI" id="CHEBI:16526"/>
        <dbReference type="ChEBI" id="CHEBI:57538"/>
        <dbReference type="ChEBI" id="CHEBI:57865"/>
        <dbReference type="EC" id="4.1.1.23"/>
    </reaction>
</comment>
<dbReference type="UniPathway" id="UPA00070">
    <property type="reaction ID" value="UER00120"/>
</dbReference>
<reference evidence="12 13" key="1">
    <citation type="submission" date="2013-01" db="EMBL/GenBank/DDBJ databases">
        <authorList>
            <person name="Fiebig A."/>
            <person name="Goeker M."/>
            <person name="Klenk H.-P.P."/>
        </authorList>
    </citation>
    <scope>NUCLEOTIDE SEQUENCE [LARGE SCALE GENOMIC DNA]</scope>
    <source>
        <strain evidence="12 13">DSM 24838</strain>
    </source>
</reference>
<evidence type="ECO:0000256" key="5">
    <source>
        <dbReference type="ARBA" id="ARBA00023239"/>
    </source>
</evidence>
<dbReference type="EMBL" id="AONG01000002">
    <property type="protein sequence ID" value="KIQ71355.1"/>
    <property type="molecule type" value="Genomic_DNA"/>
</dbReference>
<evidence type="ECO:0000256" key="10">
    <source>
        <dbReference type="RuleBase" id="RU000512"/>
    </source>
</evidence>
<dbReference type="InterPro" id="IPR018089">
    <property type="entry name" value="OMPdecase_AS"/>
</dbReference>
<evidence type="ECO:0000256" key="6">
    <source>
        <dbReference type="ARBA" id="ARBA00049157"/>
    </source>
</evidence>
<feature type="domain" description="Orotidine 5'-phosphate decarboxylase" evidence="11">
    <location>
        <begin position="6"/>
        <end position="225"/>
    </location>
</feature>
<name>A0A0D0NT28_9RHOB</name>
<feature type="active site" description="For OMPdecase activity" evidence="8">
    <location>
        <position position="62"/>
    </location>
</feature>
<dbReference type="InterPro" id="IPR047596">
    <property type="entry name" value="OMPdecase_bac"/>
</dbReference>
<keyword evidence="4 7" id="KW-0665">Pyrimidine biosynthesis</keyword>
<feature type="binding site" evidence="7 9">
    <location>
        <position position="209"/>
    </location>
    <ligand>
        <name>substrate</name>
    </ligand>
</feature>
<evidence type="ECO:0000256" key="7">
    <source>
        <dbReference type="HAMAP-Rule" id="MF_01200"/>
    </source>
</evidence>
<comment type="pathway">
    <text evidence="2 7 10">Pyrimidine metabolism; UMP biosynthesis via de novo pathway; UMP from orotate: step 2/2.</text>
</comment>
<dbReference type="PROSITE" id="PS00156">
    <property type="entry name" value="OMPDECASE"/>
    <property type="match status" value="1"/>
</dbReference>
<dbReference type="GO" id="GO:0044205">
    <property type="term" value="P:'de novo' UMP biosynthetic process"/>
    <property type="evidence" value="ECO:0007669"/>
    <property type="project" value="UniProtKB-UniRule"/>
</dbReference>
<dbReference type="GO" id="GO:0005829">
    <property type="term" value="C:cytosol"/>
    <property type="evidence" value="ECO:0007669"/>
    <property type="project" value="TreeGrafter"/>
</dbReference>
<sequence>MIADDRLIVALDVPDALSGLALADRIGDAASFYKVGLGMLTGGGLALARELKDERGKRVFLDLKLFDIGATVEAAVRGLAQFDLDFLTVHGDPHVVRAAREGAGGSGMKILAVTILTSLEREDLDAGLMAPGDLPEVVVERAARAFAAGADGIICSPNEAAAVRALPEAAGRLIVTPGVRPAGADHGDQKRVATPAGAIAAGADHIVVGRPVWRAADPRAAAQAIRGEMDSPQARQPNRP</sequence>
<feature type="binding site" evidence="7 9">
    <location>
        <position position="12"/>
    </location>
    <ligand>
        <name>substrate</name>
    </ligand>
</feature>
<dbReference type="InterPro" id="IPR001754">
    <property type="entry name" value="OMPdeCOase_dom"/>
</dbReference>
<evidence type="ECO:0000256" key="9">
    <source>
        <dbReference type="PIRSR" id="PIRSR614732-2"/>
    </source>
</evidence>
<dbReference type="CDD" id="cd04725">
    <property type="entry name" value="OMP_decarboxylase_like"/>
    <property type="match status" value="1"/>
</dbReference>
<feature type="binding site" evidence="7">
    <location>
        <begin position="62"/>
        <end position="71"/>
    </location>
    <ligand>
        <name>substrate</name>
    </ligand>
</feature>
<evidence type="ECO:0000256" key="2">
    <source>
        <dbReference type="ARBA" id="ARBA00004861"/>
    </source>
</evidence>
<dbReference type="InterPro" id="IPR013785">
    <property type="entry name" value="Aldolase_TIM"/>
</dbReference>
<dbReference type="Proteomes" id="UP000035100">
    <property type="component" value="Unassembled WGS sequence"/>
</dbReference>
<dbReference type="NCBIfam" id="NF001273">
    <property type="entry name" value="PRK00230.1"/>
    <property type="match status" value="1"/>
</dbReference>
<dbReference type="PANTHER" id="PTHR32119">
    <property type="entry name" value="OROTIDINE 5'-PHOSPHATE DECARBOXYLASE"/>
    <property type="match status" value="1"/>
</dbReference>
<feature type="binding site" evidence="7 9">
    <location>
        <position position="189"/>
    </location>
    <ligand>
        <name>substrate</name>
    </ligand>
</feature>
<feature type="active site" description="For OMPdecase activity" evidence="8">
    <location>
        <position position="64"/>
    </location>
</feature>
<evidence type="ECO:0000313" key="13">
    <source>
        <dbReference type="Proteomes" id="UP000035100"/>
    </source>
</evidence>
<dbReference type="EC" id="4.1.1.23" evidence="7"/>
<dbReference type="GO" id="GO:0006207">
    <property type="term" value="P:'de novo' pyrimidine nucleobase biosynthetic process"/>
    <property type="evidence" value="ECO:0007669"/>
    <property type="project" value="InterPro"/>
</dbReference>
<comment type="subunit">
    <text evidence="7">Homodimer.</text>
</comment>